<organism evidence="3 4">
    <name type="scientific">Vibrio metoecus</name>
    <dbReference type="NCBI Taxonomy" id="1481663"/>
    <lineage>
        <taxon>Bacteria</taxon>
        <taxon>Pseudomonadati</taxon>
        <taxon>Pseudomonadota</taxon>
        <taxon>Gammaproteobacteria</taxon>
        <taxon>Vibrionales</taxon>
        <taxon>Vibrionaceae</taxon>
        <taxon>Vibrio</taxon>
    </lineage>
</organism>
<gene>
    <name evidence="3" type="ORF">XV92_04750</name>
</gene>
<evidence type="ECO:0000256" key="1">
    <source>
        <dbReference type="SAM" id="Phobius"/>
    </source>
</evidence>
<feature type="transmembrane region" description="Helical" evidence="1">
    <location>
        <begin position="77"/>
        <end position="100"/>
    </location>
</feature>
<accession>A0A0Q0TQ19</accession>
<evidence type="ECO:0000313" key="3">
    <source>
        <dbReference type="EMBL" id="KQB03384.1"/>
    </source>
</evidence>
<dbReference type="OrthoDB" id="9798690at2"/>
<keyword evidence="1" id="KW-0472">Membrane</keyword>
<name>A0A0Q0TQ19_VIBMT</name>
<dbReference type="PANTHER" id="PTHR42208">
    <property type="entry name" value="HEAVY METAL TRANSPORTER-RELATED"/>
    <property type="match status" value="1"/>
</dbReference>
<dbReference type="Pfam" id="PF13386">
    <property type="entry name" value="DsbD_2"/>
    <property type="match status" value="1"/>
</dbReference>
<dbReference type="PANTHER" id="PTHR42208:SF1">
    <property type="entry name" value="HEAVY METAL TRANSPORTER"/>
    <property type="match status" value="1"/>
</dbReference>
<dbReference type="Proteomes" id="UP000050491">
    <property type="component" value="Unassembled WGS sequence"/>
</dbReference>
<comment type="caution">
    <text evidence="3">The sequence shown here is derived from an EMBL/GenBank/DDBJ whole genome shotgun (WGS) entry which is preliminary data.</text>
</comment>
<feature type="transmembrane region" description="Helical" evidence="1">
    <location>
        <begin position="195"/>
        <end position="214"/>
    </location>
</feature>
<dbReference type="PATRIC" id="fig|1481663.12.peg.3469"/>
<feature type="transmembrane region" description="Helical" evidence="1">
    <location>
        <begin position="50"/>
        <end position="71"/>
    </location>
</feature>
<feature type="transmembrane region" description="Helical" evidence="1">
    <location>
        <begin position="6"/>
        <end position="30"/>
    </location>
</feature>
<feature type="transmembrane region" description="Helical" evidence="1">
    <location>
        <begin position="130"/>
        <end position="151"/>
    </location>
</feature>
<protein>
    <submittedName>
        <fullName evidence="3">Cytochrome biogenesis protein</fullName>
    </submittedName>
</protein>
<keyword evidence="1" id="KW-0812">Transmembrane</keyword>
<dbReference type="EMBL" id="LBGP01000007">
    <property type="protein sequence ID" value="KQB03384.1"/>
    <property type="molecule type" value="Genomic_DNA"/>
</dbReference>
<feature type="transmembrane region" description="Helical" evidence="1">
    <location>
        <begin position="163"/>
        <end position="183"/>
    </location>
</feature>
<evidence type="ECO:0000259" key="2">
    <source>
        <dbReference type="Pfam" id="PF13386"/>
    </source>
</evidence>
<proteinExistence type="predicted"/>
<dbReference type="InterPro" id="IPR039447">
    <property type="entry name" value="UreH-like_TM_dom"/>
</dbReference>
<sequence>MNPDYLGAWIVGLLGVGHCLGMCGGISALLSLNQIKTSPILLLYYNLGRLLSYAVIGGMVGGITASLTNLIDIQAALVWLRLMAAILMVILGLYIGRWWFGLLWLEKLGQKVWPWISPLGKSLLPLKKQWHALPFGMVWGWLPCGLVYSMLTWSAVAGSFAQGALIMLSFGLGTLPAMLASGWGATKLTHWQNSFFFRQCAAILVILYGLYTAYDAITLMVNLG</sequence>
<feature type="domain" description="Urease accessory protein UreH-like transmembrane" evidence="2">
    <location>
        <begin position="8"/>
        <end position="211"/>
    </location>
</feature>
<keyword evidence="1" id="KW-1133">Transmembrane helix</keyword>
<reference evidence="3 4" key="1">
    <citation type="journal article" date="2015" name="Genome Biol. Evol.">
        <title>The Dynamics of Genetic Interactions between Vibrio metoecus and Vibrio cholerae, Two Close Relatives Co-Occurring in the Environment.</title>
        <authorList>
            <person name="Orata F.D."/>
            <person name="Kirchberger P.C."/>
            <person name="Meheust R."/>
            <person name="Barlow E.J."/>
            <person name="Tarr C.L."/>
            <person name="Boucher Y."/>
        </authorList>
    </citation>
    <scope>NUCLEOTIDE SEQUENCE [LARGE SCALE GENOMIC DNA]</scope>
    <source>
        <strain evidence="3 4">YB5B04</strain>
    </source>
</reference>
<evidence type="ECO:0000313" key="4">
    <source>
        <dbReference type="Proteomes" id="UP000050491"/>
    </source>
</evidence>
<dbReference type="RefSeq" id="WP_055032015.1">
    <property type="nucleotide sequence ID" value="NZ_CABMIR010000037.1"/>
</dbReference>
<dbReference type="AlphaFoldDB" id="A0A0Q0TQ19"/>